<accession>A0A221W1X9</accession>
<evidence type="ECO:0000313" key="3">
    <source>
        <dbReference type="Proteomes" id="UP000204221"/>
    </source>
</evidence>
<organism evidence="2 3">
    <name type="scientific">Actinoalloteichus hoggarensis</name>
    <dbReference type="NCBI Taxonomy" id="1470176"/>
    <lineage>
        <taxon>Bacteria</taxon>
        <taxon>Bacillati</taxon>
        <taxon>Actinomycetota</taxon>
        <taxon>Actinomycetes</taxon>
        <taxon>Pseudonocardiales</taxon>
        <taxon>Pseudonocardiaceae</taxon>
        <taxon>Actinoalloteichus</taxon>
    </lineage>
</organism>
<evidence type="ECO:0000256" key="1">
    <source>
        <dbReference type="SAM" id="MobiDB-lite"/>
    </source>
</evidence>
<feature type="compositionally biased region" description="Low complexity" evidence="1">
    <location>
        <begin position="81"/>
        <end position="90"/>
    </location>
</feature>
<dbReference type="EMBL" id="CP022521">
    <property type="protein sequence ID" value="ASO19737.1"/>
    <property type="molecule type" value="Genomic_DNA"/>
</dbReference>
<feature type="compositionally biased region" description="Low complexity" evidence="1">
    <location>
        <begin position="60"/>
        <end position="72"/>
    </location>
</feature>
<gene>
    <name evidence="2" type="ORF">AHOG_10470</name>
</gene>
<dbReference type="KEGG" id="ahg:AHOG_10470"/>
<keyword evidence="3" id="KW-1185">Reference proteome</keyword>
<reference evidence="2 3" key="1">
    <citation type="submission" date="2017-07" db="EMBL/GenBank/DDBJ databases">
        <title>Complete genome sequence of Actinoalloteichus hoggarensis DSM 45943, type strain of Actinoalloteichus hoggarensis.</title>
        <authorList>
            <person name="Ruckert C."/>
            <person name="Nouioui I."/>
            <person name="Willmese J."/>
            <person name="van Wezel G."/>
            <person name="Klenk H.-P."/>
            <person name="Kalinowski J."/>
            <person name="Zotchev S.B."/>
        </authorList>
    </citation>
    <scope>NUCLEOTIDE SEQUENCE [LARGE SCALE GENOMIC DNA]</scope>
    <source>
        <strain evidence="2 3">DSM 45943</strain>
    </source>
</reference>
<protein>
    <submittedName>
        <fullName evidence="2">Uncharacterized protein</fullName>
    </submittedName>
</protein>
<proteinExistence type="predicted"/>
<name>A0A221W1X9_9PSEU</name>
<dbReference type="Proteomes" id="UP000204221">
    <property type="component" value="Chromosome"/>
</dbReference>
<evidence type="ECO:0000313" key="2">
    <source>
        <dbReference type="EMBL" id="ASO19737.1"/>
    </source>
</evidence>
<feature type="compositionally biased region" description="Basic residues" evidence="1">
    <location>
        <begin position="46"/>
        <end position="55"/>
    </location>
</feature>
<sequence>MAEPVVTPAFVAHLALPASLTSIIPRILWGGPRGGAFSAITRSRSLPRAHTLGRRSRPDPLAALRHGGRAAAAGGGDRGSGPRSACCPRV</sequence>
<dbReference type="AlphaFoldDB" id="A0A221W1X9"/>
<feature type="region of interest" description="Disordered" evidence="1">
    <location>
        <begin position="46"/>
        <end position="90"/>
    </location>
</feature>